<name>A0ABV3EE97_9ACTN</name>
<keyword evidence="3" id="KW-1185">Reference proteome</keyword>
<gene>
    <name evidence="2" type="ORF">AB0D65_31855</name>
</gene>
<organism evidence="2 3">
    <name type="scientific">Streptomyces griseoloalbus</name>
    <dbReference type="NCBI Taxonomy" id="67303"/>
    <lineage>
        <taxon>Bacteria</taxon>
        <taxon>Bacillati</taxon>
        <taxon>Actinomycetota</taxon>
        <taxon>Actinomycetes</taxon>
        <taxon>Kitasatosporales</taxon>
        <taxon>Streptomycetaceae</taxon>
        <taxon>Streptomyces</taxon>
    </lineage>
</organism>
<evidence type="ECO:0000313" key="2">
    <source>
        <dbReference type="EMBL" id="MEU9355474.1"/>
    </source>
</evidence>
<dbReference type="Proteomes" id="UP001551582">
    <property type="component" value="Unassembled WGS sequence"/>
</dbReference>
<sequence length="138" mass="15174">MAYAIGLVWMTGAAFMTWKAAQLWRNASLVDFFLASFTVLPFGQEVRRGEVRSVGVTATSLWAITPLVFLGLLDAEMTGGQAAVVLIAVLIVLACMACEISIILFNVPARFVPPHMRSEPGTVVLWRVRRARKKSGHR</sequence>
<dbReference type="RefSeq" id="WP_359988427.1">
    <property type="nucleotide sequence ID" value="NZ_JBEZLS010000030.1"/>
</dbReference>
<evidence type="ECO:0008006" key="4">
    <source>
        <dbReference type="Google" id="ProtNLM"/>
    </source>
</evidence>
<keyword evidence="1" id="KW-0472">Membrane</keyword>
<dbReference type="EMBL" id="JBEZLS010000030">
    <property type="protein sequence ID" value="MEU9355474.1"/>
    <property type="molecule type" value="Genomic_DNA"/>
</dbReference>
<keyword evidence="1" id="KW-0812">Transmembrane</keyword>
<reference evidence="2 3" key="1">
    <citation type="submission" date="2024-06" db="EMBL/GenBank/DDBJ databases">
        <title>The Natural Products Discovery Center: Release of the First 8490 Sequenced Strains for Exploring Actinobacteria Biosynthetic Diversity.</title>
        <authorList>
            <person name="Kalkreuter E."/>
            <person name="Kautsar S.A."/>
            <person name="Yang D."/>
            <person name="Bader C.D."/>
            <person name="Teijaro C.N."/>
            <person name="Fluegel L."/>
            <person name="Davis C.M."/>
            <person name="Simpson J.R."/>
            <person name="Lauterbach L."/>
            <person name="Steele A.D."/>
            <person name="Gui C."/>
            <person name="Meng S."/>
            <person name="Li G."/>
            <person name="Viehrig K."/>
            <person name="Ye F."/>
            <person name="Su P."/>
            <person name="Kiefer A.F."/>
            <person name="Nichols A."/>
            <person name="Cepeda A.J."/>
            <person name="Yan W."/>
            <person name="Fan B."/>
            <person name="Jiang Y."/>
            <person name="Adhikari A."/>
            <person name="Zheng C.-J."/>
            <person name="Schuster L."/>
            <person name="Cowan T.M."/>
            <person name="Smanski M.J."/>
            <person name="Chevrette M.G."/>
            <person name="De Carvalho L.P.S."/>
            <person name="Shen B."/>
        </authorList>
    </citation>
    <scope>NUCLEOTIDE SEQUENCE [LARGE SCALE GENOMIC DNA]</scope>
    <source>
        <strain evidence="2 3">NPDC048274</strain>
    </source>
</reference>
<feature type="transmembrane region" description="Helical" evidence="1">
    <location>
        <begin position="54"/>
        <end position="73"/>
    </location>
</feature>
<accession>A0ABV3EE97</accession>
<evidence type="ECO:0000256" key="1">
    <source>
        <dbReference type="SAM" id="Phobius"/>
    </source>
</evidence>
<comment type="caution">
    <text evidence="2">The sequence shown here is derived from an EMBL/GenBank/DDBJ whole genome shotgun (WGS) entry which is preliminary data.</text>
</comment>
<keyword evidence="1" id="KW-1133">Transmembrane helix</keyword>
<proteinExistence type="predicted"/>
<feature type="transmembrane region" description="Helical" evidence="1">
    <location>
        <begin position="85"/>
        <end position="107"/>
    </location>
</feature>
<evidence type="ECO:0000313" key="3">
    <source>
        <dbReference type="Proteomes" id="UP001551582"/>
    </source>
</evidence>
<protein>
    <recommendedName>
        <fullName evidence="4">Integral membrane protein</fullName>
    </recommendedName>
</protein>